<dbReference type="InterPro" id="IPR006153">
    <property type="entry name" value="Cation/H_exchanger_TM"/>
</dbReference>
<dbReference type="Gene3D" id="1.20.1530.20">
    <property type="match status" value="1"/>
</dbReference>
<evidence type="ECO:0000256" key="7">
    <source>
        <dbReference type="ARBA" id="ARBA00023065"/>
    </source>
</evidence>
<protein>
    <submittedName>
        <fullName evidence="11">Sodium:proton antiporter</fullName>
    </submittedName>
</protein>
<dbReference type="Proteomes" id="UP000475117">
    <property type="component" value="Chromosome"/>
</dbReference>
<dbReference type="RefSeq" id="WP_164364470.1">
    <property type="nucleotide sequence ID" value="NZ_CP066776.1"/>
</dbReference>
<keyword evidence="5" id="KW-0812">Transmembrane</keyword>
<keyword evidence="2" id="KW-0813">Transport</keyword>
<name>A0A6B3L3V9_9BACT</name>
<gene>
    <name evidence="11" type="ORF">G3M56_004250</name>
</gene>
<evidence type="ECO:0000313" key="12">
    <source>
        <dbReference type="Proteomes" id="UP000475117"/>
    </source>
</evidence>
<dbReference type="GO" id="GO:0005886">
    <property type="term" value="C:plasma membrane"/>
    <property type="evidence" value="ECO:0007669"/>
    <property type="project" value="UniProtKB-SubCell"/>
</dbReference>
<dbReference type="GO" id="GO:0006813">
    <property type="term" value="P:potassium ion transport"/>
    <property type="evidence" value="ECO:0007669"/>
    <property type="project" value="InterPro"/>
</dbReference>
<dbReference type="InterPro" id="IPR038770">
    <property type="entry name" value="Na+/solute_symporter_sf"/>
</dbReference>
<keyword evidence="3" id="KW-0050">Antiport</keyword>
<evidence type="ECO:0000256" key="3">
    <source>
        <dbReference type="ARBA" id="ARBA00022449"/>
    </source>
</evidence>
<dbReference type="Pfam" id="PF02254">
    <property type="entry name" value="TrkA_N"/>
    <property type="match status" value="1"/>
</dbReference>
<evidence type="ECO:0000259" key="9">
    <source>
        <dbReference type="Pfam" id="PF00999"/>
    </source>
</evidence>
<evidence type="ECO:0000256" key="5">
    <source>
        <dbReference type="ARBA" id="ARBA00022692"/>
    </source>
</evidence>
<comment type="subcellular location">
    <subcellularLocation>
        <location evidence="1">Cell membrane</location>
        <topology evidence="1">Multi-pass membrane protein</topology>
    </subcellularLocation>
</comment>
<dbReference type="PANTHER" id="PTHR32507:SF0">
    <property type="entry name" value="NA(+)_H(+) ANTIPORTER 2-RELATED"/>
    <property type="match status" value="1"/>
</dbReference>
<keyword evidence="6" id="KW-1133">Transmembrane helix</keyword>
<keyword evidence="4" id="KW-1003">Cell membrane</keyword>
<evidence type="ECO:0000313" key="11">
    <source>
        <dbReference type="EMBL" id="QQL45802.1"/>
    </source>
</evidence>
<evidence type="ECO:0000256" key="2">
    <source>
        <dbReference type="ARBA" id="ARBA00022448"/>
    </source>
</evidence>
<feature type="domain" description="Cation/H+ exchanger transmembrane" evidence="9">
    <location>
        <begin position="27"/>
        <end position="406"/>
    </location>
</feature>
<dbReference type="GO" id="GO:1902600">
    <property type="term" value="P:proton transmembrane transport"/>
    <property type="evidence" value="ECO:0007669"/>
    <property type="project" value="InterPro"/>
</dbReference>
<proteinExistence type="predicted"/>
<dbReference type="GO" id="GO:0015297">
    <property type="term" value="F:antiporter activity"/>
    <property type="evidence" value="ECO:0007669"/>
    <property type="project" value="UniProtKB-KW"/>
</dbReference>
<dbReference type="InterPro" id="IPR036291">
    <property type="entry name" value="NAD(P)-bd_dom_sf"/>
</dbReference>
<accession>A0A6B3L3V9</accession>
<dbReference type="KEGG" id="soa:G3M56_004250"/>
<keyword evidence="12" id="KW-1185">Reference proteome</keyword>
<evidence type="ECO:0000256" key="4">
    <source>
        <dbReference type="ARBA" id="ARBA00022475"/>
    </source>
</evidence>
<evidence type="ECO:0000256" key="1">
    <source>
        <dbReference type="ARBA" id="ARBA00004651"/>
    </source>
</evidence>
<evidence type="ECO:0000259" key="10">
    <source>
        <dbReference type="Pfam" id="PF02254"/>
    </source>
</evidence>
<dbReference type="SUPFAM" id="SSF51735">
    <property type="entry name" value="NAD(P)-binding Rossmann-fold domains"/>
    <property type="match status" value="1"/>
</dbReference>
<sequence length="611" mass="65190">MPIASLELTQLAQNPAVFLAAILALGVIAQWLAWRLELPSILLLLAFGIGAGRIFSPDDFIPNELLFPSVSLAVGIILFEGGLSLRLKEFKEAGRSVVNLCTIGVLVTWFLATIAAYFILDFDIRIALILGSILTVTGPTVVIPLLRHIKPRKRVDSVAKWEGIVIDPVGAVLAVLVLQAVLAANAAEAIHEAVTGLLITIGVGLGLAFAFGKLLEFALRRHLIPDFLHGTVFLGVAAVSFTLSNVIQHESGLVTVTALGVFLANRKQLSVKHVIEFKENLRVLLISGLFIVLAARIDIADFQTLGLPAVLFVGVLIVLIRPIAVAASTIGTRLNRKERTFLAGLAPRGIVAAAVTSLFAIDLVRATEQGILPESLAPQAESLVPLIFTVIIGTVTFYGFAAGIIARKTGLAVHNPQGILIAGVNDWVVQAGKALIEEGCQVLVIDTNYEKLAPARMAGISTQRASIVSEYIVEEMDLAGIGRLIAATPNDEVNSLAVQEFRHHYGSGNVFQLTPQDSASPERVSASSHLRGRNPFSGAPSVSQLNALCAKGAVIKKSAITDTFQISDFRARYGEDAIILFAVDDKGNISIHTDDAKLPDEGKLISLVIEE</sequence>
<dbReference type="InterPro" id="IPR003148">
    <property type="entry name" value="RCK_N"/>
</dbReference>
<reference evidence="11 12" key="1">
    <citation type="submission" date="2020-12" db="EMBL/GenBank/DDBJ databases">
        <title>Sulforoseuscoccus oceanibium gen. nov., sp. nov., a representative of the phylum Verrucomicrobia with special cytoplasmic membrane, and proposal of Sulforoseuscoccusaceae fam. nov.</title>
        <authorList>
            <person name="Xi F."/>
        </authorList>
    </citation>
    <scope>NUCLEOTIDE SEQUENCE [LARGE SCALE GENOMIC DNA]</scope>
    <source>
        <strain evidence="11 12">T37</strain>
    </source>
</reference>
<keyword evidence="7" id="KW-0406">Ion transport</keyword>
<dbReference type="EMBL" id="CP066776">
    <property type="protein sequence ID" value="QQL45802.1"/>
    <property type="molecule type" value="Genomic_DNA"/>
</dbReference>
<dbReference type="Gene3D" id="3.40.50.720">
    <property type="entry name" value="NAD(P)-binding Rossmann-like Domain"/>
    <property type="match status" value="1"/>
</dbReference>
<evidence type="ECO:0000256" key="8">
    <source>
        <dbReference type="ARBA" id="ARBA00023136"/>
    </source>
</evidence>
<keyword evidence="8" id="KW-0472">Membrane</keyword>
<feature type="domain" description="RCK N-terminal" evidence="10">
    <location>
        <begin position="419"/>
        <end position="506"/>
    </location>
</feature>
<dbReference type="Pfam" id="PF00999">
    <property type="entry name" value="Na_H_Exchanger"/>
    <property type="match status" value="1"/>
</dbReference>
<evidence type="ECO:0000256" key="6">
    <source>
        <dbReference type="ARBA" id="ARBA00022989"/>
    </source>
</evidence>
<dbReference type="PANTHER" id="PTHR32507">
    <property type="entry name" value="NA(+)/H(+) ANTIPORTER 1"/>
    <property type="match status" value="1"/>
</dbReference>
<organism evidence="11 12">
    <name type="scientific">Sulfuriroseicoccus oceanibius</name>
    <dbReference type="NCBI Taxonomy" id="2707525"/>
    <lineage>
        <taxon>Bacteria</taxon>
        <taxon>Pseudomonadati</taxon>
        <taxon>Verrucomicrobiota</taxon>
        <taxon>Verrucomicrobiia</taxon>
        <taxon>Verrucomicrobiales</taxon>
        <taxon>Verrucomicrobiaceae</taxon>
        <taxon>Sulfuriroseicoccus</taxon>
    </lineage>
</organism>
<dbReference type="AlphaFoldDB" id="A0A6B3L3V9"/>